<sequence>MDATASAPPPLPPYYILVSHSSVNNAAPGAPSSNFSHPIIQYQYQDDSALPLLPQHPDEHVLVLDYDPSSQNIPTVKSISGSLVVTGLKVDEAPGAAVADGKNNHMFVIETTSDDQYVAIYLAAKLFLRS</sequence>
<name>A0AAD5YSG9_9AGAR</name>
<gene>
    <name evidence="1" type="ORF">NP233_g9868</name>
</gene>
<protein>
    <submittedName>
        <fullName evidence="1">Uncharacterized protein</fullName>
    </submittedName>
</protein>
<organism evidence="1 2">
    <name type="scientific">Leucocoprinus birnbaumii</name>
    <dbReference type="NCBI Taxonomy" id="56174"/>
    <lineage>
        <taxon>Eukaryota</taxon>
        <taxon>Fungi</taxon>
        <taxon>Dikarya</taxon>
        <taxon>Basidiomycota</taxon>
        <taxon>Agaricomycotina</taxon>
        <taxon>Agaricomycetes</taxon>
        <taxon>Agaricomycetidae</taxon>
        <taxon>Agaricales</taxon>
        <taxon>Agaricineae</taxon>
        <taxon>Agaricaceae</taxon>
        <taxon>Leucocoprinus</taxon>
    </lineage>
</organism>
<keyword evidence="2" id="KW-1185">Reference proteome</keyword>
<comment type="caution">
    <text evidence="1">The sequence shown here is derived from an EMBL/GenBank/DDBJ whole genome shotgun (WGS) entry which is preliminary data.</text>
</comment>
<evidence type="ECO:0000313" key="2">
    <source>
        <dbReference type="Proteomes" id="UP001213000"/>
    </source>
</evidence>
<proteinExistence type="predicted"/>
<reference evidence="1" key="1">
    <citation type="submission" date="2022-07" db="EMBL/GenBank/DDBJ databases">
        <title>Genome Sequence of Leucocoprinus birnbaumii.</title>
        <authorList>
            <person name="Buettner E."/>
        </authorList>
    </citation>
    <scope>NUCLEOTIDE SEQUENCE</scope>
    <source>
        <strain evidence="1">VT141</strain>
    </source>
</reference>
<evidence type="ECO:0000313" key="1">
    <source>
        <dbReference type="EMBL" id="KAJ3561968.1"/>
    </source>
</evidence>
<dbReference type="Proteomes" id="UP001213000">
    <property type="component" value="Unassembled WGS sequence"/>
</dbReference>
<accession>A0AAD5YSG9</accession>
<dbReference type="AlphaFoldDB" id="A0AAD5YSG9"/>
<dbReference type="EMBL" id="JANIEX010000931">
    <property type="protein sequence ID" value="KAJ3561968.1"/>
    <property type="molecule type" value="Genomic_DNA"/>
</dbReference>